<feature type="domain" description="Ubiquitin-like" evidence="2">
    <location>
        <begin position="214"/>
        <end position="296"/>
    </location>
</feature>
<dbReference type="InterPro" id="IPR054464">
    <property type="entry name" value="ULD_fung"/>
</dbReference>
<reference evidence="3 4" key="1">
    <citation type="submission" date="2016-05" db="EMBL/GenBank/DDBJ databases">
        <title>A degradative enzymes factory behind the ericoid mycorrhizal symbiosis.</title>
        <authorList>
            <consortium name="DOE Joint Genome Institute"/>
            <person name="Martino E."/>
            <person name="Morin E."/>
            <person name="Grelet G."/>
            <person name="Kuo A."/>
            <person name="Kohler A."/>
            <person name="Daghino S."/>
            <person name="Barry K."/>
            <person name="Choi C."/>
            <person name="Cichocki N."/>
            <person name="Clum A."/>
            <person name="Copeland A."/>
            <person name="Hainaut M."/>
            <person name="Haridas S."/>
            <person name="Labutti K."/>
            <person name="Lindquist E."/>
            <person name="Lipzen A."/>
            <person name="Khouja H.-R."/>
            <person name="Murat C."/>
            <person name="Ohm R."/>
            <person name="Olson A."/>
            <person name="Spatafora J."/>
            <person name="Veneault-Fourrey C."/>
            <person name="Henrissat B."/>
            <person name="Grigoriev I."/>
            <person name="Martin F."/>
            <person name="Perotto S."/>
        </authorList>
    </citation>
    <scope>NUCLEOTIDE SEQUENCE [LARGE SCALE GENOMIC DNA]</scope>
    <source>
        <strain evidence="3 4">UAMH 7357</strain>
    </source>
</reference>
<sequence length="330" mass="35954">MLSPLPSRLSRAAVSNIGGLSLRAGGTTNSRSDSGDATSTALTSISEPREQDKSLQVLLAVRLDDNYCFDDSGADQGKKLRTWCEWLKALPSGAKEVSVQGVYKSFSTLVLLNMPLLLWNLLPSNNAYSFIGFVQSRNLAHHLLKDGAQVKEDVKLGGQLGDTGRGSQPVEAGTRHTADGLTSEAEIALARNALEIVKNALSQIPKAAQAKPEEKEVIKLKDVMGRTFSFPFSLAKTWAGMEELIRQAFLPVMDLDPHVAEGHYDLIGPNGEIILPRCWEETIQPGWSITIHFWQMPGSTLKPVKPMAPPAGTGPGFRNPDRSLPPHQRR</sequence>
<dbReference type="Pfam" id="PF22893">
    <property type="entry name" value="ULD_2"/>
    <property type="match status" value="1"/>
</dbReference>
<keyword evidence="4" id="KW-1185">Reference proteome</keyword>
<evidence type="ECO:0000313" key="4">
    <source>
        <dbReference type="Proteomes" id="UP000235672"/>
    </source>
</evidence>
<dbReference type="OrthoDB" id="3045089at2759"/>
<dbReference type="EMBL" id="KZ613473">
    <property type="protein sequence ID" value="PMD24051.1"/>
    <property type="molecule type" value="Genomic_DNA"/>
</dbReference>
<protein>
    <recommendedName>
        <fullName evidence="2">Ubiquitin-like domain-containing protein</fullName>
    </recommendedName>
</protein>
<gene>
    <name evidence="3" type="ORF">NA56DRAFT_25029</name>
</gene>
<organism evidence="3 4">
    <name type="scientific">Hyaloscypha hepaticicola</name>
    <dbReference type="NCBI Taxonomy" id="2082293"/>
    <lineage>
        <taxon>Eukaryota</taxon>
        <taxon>Fungi</taxon>
        <taxon>Dikarya</taxon>
        <taxon>Ascomycota</taxon>
        <taxon>Pezizomycotina</taxon>
        <taxon>Leotiomycetes</taxon>
        <taxon>Helotiales</taxon>
        <taxon>Hyaloscyphaceae</taxon>
        <taxon>Hyaloscypha</taxon>
    </lineage>
</organism>
<dbReference type="Proteomes" id="UP000235672">
    <property type="component" value="Unassembled WGS sequence"/>
</dbReference>
<dbReference type="STRING" id="1745343.A0A2J6QCP4"/>
<proteinExistence type="predicted"/>
<evidence type="ECO:0000313" key="3">
    <source>
        <dbReference type="EMBL" id="PMD24051.1"/>
    </source>
</evidence>
<name>A0A2J6QCP4_9HELO</name>
<evidence type="ECO:0000256" key="1">
    <source>
        <dbReference type="SAM" id="MobiDB-lite"/>
    </source>
</evidence>
<evidence type="ECO:0000259" key="2">
    <source>
        <dbReference type="Pfam" id="PF22893"/>
    </source>
</evidence>
<accession>A0A2J6QCP4</accession>
<dbReference type="AlphaFoldDB" id="A0A2J6QCP4"/>
<feature type="region of interest" description="Disordered" evidence="1">
    <location>
        <begin position="303"/>
        <end position="330"/>
    </location>
</feature>